<organism evidence="2 3">
    <name type="scientific">Diplocloster agilis</name>
    <dbReference type="NCBI Taxonomy" id="2850323"/>
    <lineage>
        <taxon>Bacteria</taxon>
        <taxon>Bacillati</taxon>
        <taxon>Bacillota</taxon>
        <taxon>Clostridia</taxon>
        <taxon>Lachnospirales</taxon>
        <taxon>Lachnospiraceae</taxon>
        <taxon>Diplocloster</taxon>
    </lineage>
</organism>
<feature type="transmembrane region" description="Helical" evidence="1">
    <location>
        <begin position="50"/>
        <end position="68"/>
    </location>
</feature>
<name>A0A949NG42_9FIRM</name>
<dbReference type="AlphaFoldDB" id="A0A949NG42"/>
<feature type="transmembrane region" description="Helical" evidence="1">
    <location>
        <begin position="113"/>
        <end position="135"/>
    </location>
</feature>
<keyword evidence="3" id="KW-1185">Reference proteome</keyword>
<reference evidence="2" key="1">
    <citation type="submission" date="2021-06" db="EMBL/GenBank/DDBJ databases">
        <title>Description of novel taxa of the family Lachnospiraceae.</title>
        <authorList>
            <person name="Chaplin A.V."/>
            <person name="Sokolova S.R."/>
            <person name="Pikina A.P."/>
            <person name="Korzhanova M."/>
            <person name="Belova V."/>
            <person name="Korostin D."/>
            <person name="Efimov B.A."/>
        </authorList>
    </citation>
    <scope>NUCLEOTIDE SEQUENCE</scope>
    <source>
        <strain evidence="2">ASD5720</strain>
    </source>
</reference>
<dbReference type="EMBL" id="JAHQCW010000052">
    <property type="protein sequence ID" value="MBU9739186.1"/>
    <property type="molecule type" value="Genomic_DNA"/>
</dbReference>
<evidence type="ECO:0000313" key="2">
    <source>
        <dbReference type="EMBL" id="MBU9739186.1"/>
    </source>
</evidence>
<feature type="transmembrane region" description="Helical" evidence="1">
    <location>
        <begin position="74"/>
        <end position="92"/>
    </location>
</feature>
<feature type="transmembrane region" description="Helical" evidence="1">
    <location>
        <begin position="205"/>
        <end position="224"/>
    </location>
</feature>
<keyword evidence="1" id="KW-1133">Transmembrane helix</keyword>
<keyword evidence="1" id="KW-0472">Membrane</keyword>
<accession>A0A949NG42</accession>
<evidence type="ECO:0000313" key="3">
    <source>
        <dbReference type="Proteomes" id="UP000712157"/>
    </source>
</evidence>
<protein>
    <submittedName>
        <fullName evidence="2">Uncharacterized protein</fullName>
    </submittedName>
</protein>
<dbReference type="RefSeq" id="WP_238723091.1">
    <property type="nucleotide sequence ID" value="NZ_JAHQCW010000052.1"/>
</dbReference>
<dbReference type="Proteomes" id="UP000712157">
    <property type="component" value="Unassembled WGS sequence"/>
</dbReference>
<evidence type="ECO:0000256" key="1">
    <source>
        <dbReference type="SAM" id="Phobius"/>
    </source>
</evidence>
<feature type="transmembrane region" description="Helical" evidence="1">
    <location>
        <begin position="147"/>
        <end position="166"/>
    </location>
</feature>
<sequence>MKQDMKQALKDAFEAPEPVGKQAFFKTIRPLNISQLTFLRIQAAFIPKPVWLLSVFLFGGALAGAVFLHQDTLWIISSLVPFAALTAVTANARSRVYNMEELELASRFSLKSVVLARMGIMGLLHLVLLSLLIPLSSIHGAATVLQAGAYLLVPYLLTTVTGLWIIRKTRGKETIYGCGAAAAVISGLNLISRTAQPLLYETARLYWWIAALVILAVLTVLEAYKIIHQSEEMICSLS</sequence>
<keyword evidence="1" id="KW-0812">Transmembrane</keyword>
<gene>
    <name evidence="2" type="ORF">KTH89_21845</name>
</gene>
<comment type="caution">
    <text evidence="2">The sequence shown here is derived from an EMBL/GenBank/DDBJ whole genome shotgun (WGS) entry which is preliminary data.</text>
</comment>
<feature type="transmembrane region" description="Helical" evidence="1">
    <location>
        <begin position="175"/>
        <end position="193"/>
    </location>
</feature>
<proteinExistence type="predicted"/>